<dbReference type="Proteomes" id="UP001141933">
    <property type="component" value="Unassembled WGS sequence"/>
</dbReference>
<dbReference type="InterPro" id="IPR002761">
    <property type="entry name" value="Diphthami_syn_dom"/>
</dbReference>
<feature type="domain" description="Diphthamide synthase" evidence="1">
    <location>
        <begin position="5"/>
        <end position="199"/>
    </location>
</feature>
<dbReference type="EMBL" id="JAPZVM010000003">
    <property type="protein sequence ID" value="MCZ8372037.1"/>
    <property type="molecule type" value="Genomic_DNA"/>
</dbReference>
<name>A0ABT4PG60_9BACT</name>
<dbReference type="Pfam" id="PF01902">
    <property type="entry name" value="Diphthami_syn_2"/>
    <property type="match status" value="1"/>
</dbReference>
<evidence type="ECO:0000259" key="1">
    <source>
        <dbReference type="Pfam" id="PF01902"/>
    </source>
</evidence>
<comment type="caution">
    <text evidence="2">The sequence shown here is derived from an EMBL/GenBank/DDBJ whole genome shotgun (WGS) entry which is preliminary data.</text>
</comment>
<dbReference type="RefSeq" id="WP_269877122.1">
    <property type="nucleotide sequence ID" value="NZ_JAPZVM010000003.1"/>
</dbReference>
<dbReference type="CDD" id="cd01994">
    <property type="entry name" value="AANH_PF0828-like"/>
    <property type="match status" value="1"/>
</dbReference>
<dbReference type="GO" id="GO:0016787">
    <property type="term" value="F:hydrolase activity"/>
    <property type="evidence" value="ECO:0007669"/>
    <property type="project" value="UniProtKB-KW"/>
</dbReference>
<evidence type="ECO:0000313" key="3">
    <source>
        <dbReference type="Proteomes" id="UP001141933"/>
    </source>
</evidence>
<gene>
    <name evidence="2" type="ORF">O6P32_04850</name>
</gene>
<keyword evidence="2" id="KW-0378">Hydrolase</keyword>
<dbReference type="InterPro" id="IPR014729">
    <property type="entry name" value="Rossmann-like_a/b/a_fold"/>
</dbReference>
<dbReference type="Gene3D" id="3.40.50.620">
    <property type="entry name" value="HUPs"/>
    <property type="match status" value="1"/>
</dbReference>
<accession>A0ABT4PG60</accession>
<reference evidence="2" key="1">
    <citation type="submission" date="2022-12" db="EMBL/GenBank/DDBJ databases">
        <title>Phocaeicola acetigenes sp. nov., isolated feces from a healthy human.</title>
        <authorList>
            <person name="Do H."/>
            <person name="Ha Y.B."/>
            <person name="Kim J.-S."/>
            <person name="Suh M.K."/>
            <person name="Kim H.S."/>
            <person name="Lee J.-S."/>
        </authorList>
    </citation>
    <scope>NUCLEOTIDE SEQUENCE</scope>
    <source>
        <strain evidence="2">KGMB11183</strain>
    </source>
</reference>
<dbReference type="SUPFAM" id="SSF52402">
    <property type="entry name" value="Adenine nucleotide alpha hydrolases-like"/>
    <property type="match status" value="1"/>
</dbReference>
<organism evidence="2 3">
    <name type="scientific">Phocaeicola acetigenes</name>
    <dbReference type="NCBI Taxonomy" id="3016083"/>
    <lineage>
        <taxon>Bacteria</taxon>
        <taxon>Pseudomonadati</taxon>
        <taxon>Bacteroidota</taxon>
        <taxon>Bacteroidia</taxon>
        <taxon>Bacteroidales</taxon>
        <taxon>Bacteroidaceae</taxon>
        <taxon>Phocaeicola</taxon>
    </lineage>
</organism>
<proteinExistence type="predicted"/>
<protein>
    <submittedName>
        <fullName evidence="2">Adenine nucleotide alpha hydrolase</fullName>
    </submittedName>
</protein>
<sequence>MNKIKAVFNWSGGKDSAHALWKIMQTGEYEVVALLTTVNRDTHRSTMHGIPLSLLKKQAESIGLPLYIVDLTPQGGMEDYSSAMENAVRHFKEEEVTHFIFGDIFLQDVRGYRERQLVPYGIEVVEPLWGKTSKEIMDDFLSSGLKTVVVTTMADGLGEAAIGKLIDRCFVDSLPDYVDPNGENGEYHTFCYDGPMYRWPVPFQLGRPFSESYDIRMEDGSIRQFTYWFADLECKKSK</sequence>
<evidence type="ECO:0000313" key="2">
    <source>
        <dbReference type="EMBL" id="MCZ8372037.1"/>
    </source>
</evidence>
<dbReference type="Gene3D" id="3.90.1490.10">
    <property type="entry name" value="putative n-type atp pyrophosphatase, domain 2"/>
    <property type="match status" value="1"/>
</dbReference>
<keyword evidence="3" id="KW-1185">Reference proteome</keyword>